<sequence length="121" mass="13210">MRHGEDPDEDTRGREEELILEAPCCLLLPSEACREYERLPACTVLPVRRICTASLAGTCHQLQRVSRLGVRRQNPYTEGCSRALPVFLLLLHSPGRSSSGSPEAPPFGGSPTQSLASVCHL</sequence>
<gene>
    <name evidence="2" type="ORF">HJG63_009406</name>
</gene>
<feature type="region of interest" description="Disordered" evidence="1">
    <location>
        <begin position="95"/>
        <end position="121"/>
    </location>
</feature>
<dbReference type="EMBL" id="JACASE010000015">
    <property type="protein sequence ID" value="KAF6405096.1"/>
    <property type="molecule type" value="Genomic_DNA"/>
</dbReference>
<evidence type="ECO:0000313" key="2">
    <source>
        <dbReference type="EMBL" id="KAF6405096.1"/>
    </source>
</evidence>
<evidence type="ECO:0000313" key="3">
    <source>
        <dbReference type="Proteomes" id="UP000593571"/>
    </source>
</evidence>
<dbReference type="AlphaFoldDB" id="A0A7J8C2L7"/>
<reference evidence="2 3" key="1">
    <citation type="journal article" date="2020" name="Nature">
        <title>Six reference-quality genomes reveal evolution of bat adaptations.</title>
        <authorList>
            <person name="Jebb D."/>
            <person name="Huang Z."/>
            <person name="Pippel M."/>
            <person name="Hughes G.M."/>
            <person name="Lavrichenko K."/>
            <person name="Devanna P."/>
            <person name="Winkler S."/>
            <person name="Jermiin L.S."/>
            <person name="Skirmuntt E.C."/>
            <person name="Katzourakis A."/>
            <person name="Burkitt-Gray L."/>
            <person name="Ray D.A."/>
            <person name="Sullivan K.A.M."/>
            <person name="Roscito J.G."/>
            <person name="Kirilenko B.M."/>
            <person name="Davalos L.M."/>
            <person name="Corthals A.P."/>
            <person name="Power M.L."/>
            <person name="Jones G."/>
            <person name="Ransome R.D."/>
            <person name="Dechmann D.K.N."/>
            <person name="Locatelli A.G."/>
            <person name="Puechmaille S.J."/>
            <person name="Fedrigo O."/>
            <person name="Jarvis E.D."/>
            <person name="Hiller M."/>
            <person name="Vernes S.C."/>
            <person name="Myers E.W."/>
            <person name="Teeling E.C."/>
        </authorList>
    </citation>
    <scope>NUCLEOTIDE SEQUENCE [LARGE SCALE GENOMIC DNA]</scope>
    <source>
        <strain evidence="2">MRouAeg1</strain>
        <tissue evidence="2">Muscle</tissue>
    </source>
</reference>
<dbReference type="Proteomes" id="UP000593571">
    <property type="component" value="Unassembled WGS sequence"/>
</dbReference>
<feature type="compositionally biased region" description="Polar residues" evidence="1">
    <location>
        <begin position="110"/>
        <end position="121"/>
    </location>
</feature>
<evidence type="ECO:0000256" key="1">
    <source>
        <dbReference type="SAM" id="MobiDB-lite"/>
    </source>
</evidence>
<comment type="caution">
    <text evidence="2">The sequence shown here is derived from an EMBL/GenBank/DDBJ whole genome shotgun (WGS) entry which is preliminary data.</text>
</comment>
<protein>
    <submittedName>
        <fullName evidence="2">Uncharacterized protein</fullName>
    </submittedName>
</protein>
<accession>A0A7J8C2L7</accession>
<keyword evidence="3" id="KW-1185">Reference proteome</keyword>
<organism evidence="2 3">
    <name type="scientific">Rousettus aegyptiacus</name>
    <name type="common">Egyptian fruit bat</name>
    <name type="synonym">Pteropus aegyptiacus</name>
    <dbReference type="NCBI Taxonomy" id="9407"/>
    <lineage>
        <taxon>Eukaryota</taxon>
        <taxon>Metazoa</taxon>
        <taxon>Chordata</taxon>
        <taxon>Craniata</taxon>
        <taxon>Vertebrata</taxon>
        <taxon>Euteleostomi</taxon>
        <taxon>Mammalia</taxon>
        <taxon>Eutheria</taxon>
        <taxon>Laurasiatheria</taxon>
        <taxon>Chiroptera</taxon>
        <taxon>Yinpterochiroptera</taxon>
        <taxon>Pteropodoidea</taxon>
        <taxon>Pteropodidae</taxon>
        <taxon>Rousettinae</taxon>
        <taxon>Rousettus</taxon>
    </lineage>
</organism>
<proteinExistence type="predicted"/>
<name>A0A7J8C2L7_ROUAE</name>